<evidence type="ECO:0000256" key="3">
    <source>
        <dbReference type="ARBA" id="ARBA00022692"/>
    </source>
</evidence>
<keyword evidence="9" id="KW-1185">Reference proteome</keyword>
<comment type="subcellular location">
    <subcellularLocation>
        <location evidence="1">Membrane</location>
        <topology evidence="1">Multi-pass membrane protein</topology>
    </subcellularLocation>
</comment>
<evidence type="ECO:0000256" key="7">
    <source>
        <dbReference type="SAM" id="Phobius"/>
    </source>
</evidence>
<evidence type="ECO:0000256" key="6">
    <source>
        <dbReference type="SAM" id="MobiDB-lite"/>
    </source>
</evidence>
<reference evidence="8" key="1">
    <citation type="journal article" date="2019" name="Plant J.">
        <title>Chlorella vulgaris genome assembly and annotation reveals the molecular basis for metabolic acclimation to high light conditions.</title>
        <authorList>
            <person name="Cecchin M."/>
            <person name="Marcolungo L."/>
            <person name="Rossato M."/>
            <person name="Girolomoni L."/>
            <person name="Cosentino E."/>
            <person name="Cuine S."/>
            <person name="Li-Beisson Y."/>
            <person name="Delledonne M."/>
            <person name="Ballottari M."/>
        </authorList>
    </citation>
    <scope>NUCLEOTIDE SEQUENCE</scope>
    <source>
        <strain evidence="8">211/11P</strain>
    </source>
</reference>
<feature type="transmembrane region" description="Helical" evidence="7">
    <location>
        <begin position="628"/>
        <end position="650"/>
    </location>
</feature>
<dbReference type="GO" id="GO:0016020">
    <property type="term" value="C:membrane"/>
    <property type="evidence" value="ECO:0007669"/>
    <property type="project" value="UniProtKB-SubCell"/>
</dbReference>
<dbReference type="AlphaFoldDB" id="A0A9D4TLY4"/>
<feature type="transmembrane region" description="Helical" evidence="7">
    <location>
        <begin position="485"/>
        <end position="506"/>
    </location>
</feature>
<organism evidence="8 9">
    <name type="scientific">Chlorella vulgaris</name>
    <name type="common">Green alga</name>
    <dbReference type="NCBI Taxonomy" id="3077"/>
    <lineage>
        <taxon>Eukaryota</taxon>
        <taxon>Viridiplantae</taxon>
        <taxon>Chlorophyta</taxon>
        <taxon>core chlorophytes</taxon>
        <taxon>Trebouxiophyceae</taxon>
        <taxon>Chlorellales</taxon>
        <taxon>Chlorellaceae</taxon>
        <taxon>Chlorella clade</taxon>
        <taxon>Chlorella</taxon>
    </lineage>
</organism>
<evidence type="ECO:0000313" key="9">
    <source>
        <dbReference type="Proteomes" id="UP001055712"/>
    </source>
</evidence>
<feature type="transmembrane region" description="Helical" evidence="7">
    <location>
        <begin position="662"/>
        <end position="682"/>
    </location>
</feature>
<keyword evidence="2" id="KW-0813">Transport</keyword>
<feature type="transmembrane region" description="Helical" evidence="7">
    <location>
        <begin position="526"/>
        <end position="545"/>
    </location>
</feature>
<feature type="compositionally biased region" description="Gly residues" evidence="6">
    <location>
        <begin position="317"/>
        <end position="326"/>
    </location>
</feature>
<evidence type="ECO:0000256" key="2">
    <source>
        <dbReference type="ARBA" id="ARBA00022448"/>
    </source>
</evidence>
<dbReference type="GO" id="GO:0022857">
    <property type="term" value="F:transmembrane transporter activity"/>
    <property type="evidence" value="ECO:0007669"/>
    <property type="project" value="InterPro"/>
</dbReference>
<evidence type="ECO:0000256" key="4">
    <source>
        <dbReference type="ARBA" id="ARBA00022989"/>
    </source>
</evidence>
<feature type="region of interest" description="Disordered" evidence="6">
    <location>
        <begin position="314"/>
        <end position="420"/>
    </location>
</feature>
<dbReference type="Gene3D" id="1.20.1250.20">
    <property type="entry name" value="MFS general substrate transporter like domains"/>
    <property type="match status" value="2"/>
</dbReference>
<keyword evidence="3 7" id="KW-0812">Transmembrane</keyword>
<name>A0A9D4TLY4_CHLVU</name>
<keyword evidence="5 7" id="KW-0472">Membrane</keyword>
<dbReference type="SUPFAM" id="SSF103473">
    <property type="entry name" value="MFS general substrate transporter"/>
    <property type="match status" value="1"/>
</dbReference>
<feature type="transmembrane region" description="Helical" evidence="7">
    <location>
        <begin position="154"/>
        <end position="175"/>
    </location>
</feature>
<sequence>MKEPPGGSLSTAQIAWRWAPLFITHITQALLTTLPFSVAVFMVRDFEAASSNGAAVSEQTVGKRTGLLAAVFCAAQLLTQLPWGLVSDRIGRKPVLVIGNISCVASVLLFGLAGTYWQAMAARAGGGALNAIILVEKAMIGEGLESKDSQAKAFGLLALCWGLGSLAGPLVGGALSAPCTTGLRVEALCGGGSLLVLRPYFLPCLLAALLSALATVLSIVGLEETLPSRRRASASCDSGWSGGGGGGKMVYAAVATSEPRDRQRIPAAAASTAAAASRVVAASTAAAASIAAAASTVVAASTAAAARQREVELGGLQRHGGSGGGGDGRHSALGTPRSKTGSHMAALTGGKGSVHSDDSAGAALSGDGGDGSLGDARIPVGRLLPSPPLEGDRGAGHGGEQGVAAAGDSRSSRSSSSHDLNVSVLAGPEDLEAGQVGDIEQHSLLPGPASQDPAAAAAEAGTAAAVPPSASGAPWYRQQTVVRLLLGYGLIAFMFNMLDEVTPLFASAAVSDGGLGFAPSQLAPSLSFGGVVLCCWALKGFPWLIRRMGVLRTLRLGLWQSAPVALLVPCASLFAGLLLPSQAVMFLAMGLKAITATNAFTGSLILVNAAAPKQSLGAVNGAGQSLASLVRALGPALGGLSWGWSSLLVGQDWWPHWVPHQYLPFVAAALVALVTDGVYWGLRLPADS</sequence>
<dbReference type="Proteomes" id="UP001055712">
    <property type="component" value="Unassembled WGS sequence"/>
</dbReference>
<dbReference type="OrthoDB" id="10262656at2759"/>
<reference evidence="8" key="2">
    <citation type="submission" date="2020-11" db="EMBL/GenBank/DDBJ databases">
        <authorList>
            <person name="Cecchin M."/>
            <person name="Marcolungo L."/>
            <person name="Rossato M."/>
            <person name="Girolomoni L."/>
            <person name="Cosentino E."/>
            <person name="Cuine S."/>
            <person name="Li-Beisson Y."/>
            <person name="Delledonne M."/>
            <person name="Ballottari M."/>
        </authorList>
    </citation>
    <scope>NUCLEOTIDE SEQUENCE</scope>
    <source>
        <strain evidence="8">211/11P</strain>
        <tissue evidence="8">Whole cell</tissue>
    </source>
</reference>
<feature type="transmembrane region" description="Helical" evidence="7">
    <location>
        <begin position="95"/>
        <end position="117"/>
    </location>
</feature>
<feature type="compositionally biased region" description="Low complexity" evidence="6">
    <location>
        <begin position="446"/>
        <end position="461"/>
    </location>
</feature>
<evidence type="ECO:0000256" key="1">
    <source>
        <dbReference type="ARBA" id="ARBA00004141"/>
    </source>
</evidence>
<dbReference type="EMBL" id="SIDB01000008">
    <property type="protein sequence ID" value="KAI3429316.1"/>
    <property type="molecule type" value="Genomic_DNA"/>
</dbReference>
<dbReference type="PANTHER" id="PTHR23504:SF117">
    <property type="entry name" value="MAJOR FACILITATOR SUPERFAMILY PROTEIN"/>
    <property type="match status" value="1"/>
</dbReference>
<dbReference type="PANTHER" id="PTHR23504">
    <property type="entry name" value="MAJOR FACILITATOR SUPERFAMILY DOMAIN-CONTAINING PROTEIN 10"/>
    <property type="match status" value="1"/>
</dbReference>
<accession>A0A9D4TLY4</accession>
<keyword evidence="4 7" id="KW-1133">Transmembrane helix</keyword>
<gene>
    <name evidence="8" type="ORF">D9Q98_005411</name>
</gene>
<evidence type="ECO:0000313" key="8">
    <source>
        <dbReference type="EMBL" id="KAI3429316.1"/>
    </source>
</evidence>
<feature type="transmembrane region" description="Helical" evidence="7">
    <location>
        <begin position="585"/>
        <end position="607"/>
    </location>
</feature>
<feature type="transmembrane region" description="Helical" evidence="7">
    <location>
        <begin position="557"/>
        <end position="579"/>
    </location>
</feature>
<dbReference type="Pfam" id="PF07690">
    <property type="entry name" value="MFS_1"/>
    <property type="match status" value="1"/>
</dbReference>
<feature type="region of interest" description="Disordered" evidence="6">
    <location>
        <begin position="442"/>
        <end position="461"/>
    </location>
</feature>
<dbReference type="InterPro" id="IPR036259">
    <property type="entry name" value="MFS_trans_sf"/>
</dbReference>
<evidence type="ECO:0008006" key="10">
    <source>
        <dbReference type="Google" id="ProtNLM"/>
    </source>
</evidence>
<feature type="transmembrane region" description="Helical" evidence="7">
    <location>
        <begin position="200"/>
        <end position="222"/>
    </location>
</feature>
<proteinExistence type="predicted"/>
<evidence type="ECO:0000256" key="5">
    <source>
        <dbReference type="ARBA" id="ARBA00023136"/>
    </source>
</evidence>
<dbReference type="InterPro" id="IPR011701">
    <property type="entry name" value="MFS"/>
</dbReference>
<feature type="transmembrane region" description="Helical" evidence="7">
    <location>
        <begin position="20"/>
        <end position="43"/>
    </location>
</feature>
<protein>
    <recommendedName>
        <fullName evidence="10">Major facilitator superfamily (MFS) profile domain-containing protein</fullName>
    </recommendedName>
</protein>
<comment type="caution">
    <text evidence="8">The sequence shown here is derived from an EMBL/GenBank/DDBJ whole genome shotgun (WGS) entry which is preliminary data.</text>
</comment>